<organism evidence="4 5">
    <name type="scientific">Tritrichomonas musculus</name>
    <dbReference type="NCBI Taxonomy" id="1915356"/>
    <lineage>
        <taxon>Eukaryota</taxon>
        <taxon>Metamonada</taxon>
        <taxon>Parabasalia</taxon>
        <taxon>Tritrichomonadida</taxon>
        <taxon>Tritrichomonadidae</taxon>
        <taxon>Tritrichomonas</taxon>
    </lineage>
</organism>
<dbReference type="Gene3D" id="1.10.167.10">
    <property type="entry name" value="Regulator of G-protein Signalling 4, domain 2"/>
    <property type="match status" value="1"/>
</dbReference>
<evidence type="ECO:0000256" key="2">
    <source>
        <dbReference type="SAM" id="Phobius"/>
    </source>
</evidence>
<feature type="transmembrane region" description="Helical" evidence="2">
    <location>
        <begin position="12"/>
        <end position="32"/>
    </location>
</feature>
<evidence type="ECO:0000313" key="4">
    <source>
        <dbReference type="EMBL" id="KAK8838626.1"/>
    </source>
</evidence>
<reference evidence="4 5" key="1">
    <citation type="submission" date="2024-04" db="EMBL/GenBank/DDBJ databases">
        <title>Tritrichomonas musculus Genome.</title>
        <authorList>
            <person name="Alves-Ferreira E."/>
            <person name="Grigg M."/>
            <person name="Lorenzi H."/>
            <person name="Galac M."/>
        </authorList>
    </citation>
    <scope>NUCLEOTIDE SEQUENCE [LARGE SCALE GENOMIC DNA]</scope>
    <source>
        <strain evidence="4 5">EAF2021</strain>
    </source>
</reference>
<protein>
    <submittedName>
        <fullName evidence="4">Positive regulation of GTPase activity protein</fullName>
    </submittedName>
</protein>
<gene>
    <name evidence="4" type="ORF">M9Y10_032662</name>
</gene>
<dbReference type="EMBL" id="JAPFFF010000054">
    <property type="protein sequence ID" value="KAK8838626.1"/>
    <property type="molecule type" value="Genomic_DNA"/>
</dbReference>
<dbReference type="Proteomes" id="UP001470230">
    <property type="component" value="Unassembled WGS sequence"/>
</dbReference>
<sequence>MRSFIGDQYALFFLTLWILWTCFSIFNFYLFFKNKGSIYIRHRDPWLILCSALGQYAMMTSLTWKIVLLPINFPNMVDLWFLWGFIPLHFLPYPVRSMRFIIQYAYKKYQLKKMKTKNAETKNPFFDFLQNHPFLLQDKAYFILNWILMAVAIIWGITRNIKYPINHPGKYGAENTKTYYISCTVLLIGASFFLWLAIYFQKKTGEQLFVTPELITIGVLWLIFISLYIIFAWGKIGSFRIAPIFLIILCISSFLVSFGMPVQLAVVLSEKSKKILANDQNSEDESISDTIKIDSILDNDENEFQESEKPSSMAKENNNTKEDNNNNTNNQNNATSRSNINNINNEVTVDENALSKYNTVEGLLEDEVTYDLLLDFSTKRMCEEPILFFKDLSEYKKCQGQELKDKFQQMVDAYITDNAPFHLNVLGALLKKIESQKEPDVNTFEPIRKPAMHLVKTEIFPNFKKSPELKRFIENKRQELIEEEKQKQKTQIH</sequence>
<evidence type="ECO:0000256" key="1">
    <source>
        <dbReference type="SAM" id="MobiDB-lite"/>
    </source>
</evidence>
<name>A0ABR2GYC4_9EUKA</name>
<evidence type="ECO:0000259" key="3">
    <source>
        <dbReference type="PROSITE" id="PS50132"/>
    </source>
</evidence>
<dbReference type="Pfam" id="PF00615">
    <property type="entry name" value="RGS"/>
    <property type="match status" value="1"/>
</dbReference>
<dbReference type="PANTHER" id="PTHR10845:SF192">
    <property type="entry name" value="DOUBLE HIT, ISOFORM B"/>
    <property type="match status" value="1"/>
</dbReference>
<dbReference type="InterPro" id="IPR044926">
    <property type="entry name" value="RGS_subdomain_2"/>
</dbReference>
<feature type="compositionally biased region" description="Low complexity" evidence="1">
    <location>
        <begin position="325"/>
        <end position="344"/>
    </location>
</feature>
<comment type="caution">
    <text evidence="4">The sequence shown here is derived from an EMBL/GenBank/DDBJ whole genome shotgun (WGS) entry which is preliminary data.</text>
</comment>
<keyword evidence="2" id="KW-1133">Transmembrane helix</keyword>
<feature type="transmembrane region" description="Helical" evidence="2">
    <location>
        <begin position="178"/>
        <end position="200"/>
    </location>
</feature>
<feature type="transmembrane region" description="Helical" evidence="2">
    <location>
        <begin position="212"/>
        <end position="233"/>
    </location>
</feature>
<dbReference type="SUPFAM" id="SSF48097">
    <property type="entry name" value="Regulator of G-protein signaling, RGS"/>
    <property type="match status" value="1"/>
</dbReference>
<dbReference type="InterPro" id="IPR016137">
    <property type="entry name" value="RGS"/>
</dbReference>
<accession>A0ABR2GYC4</accession>
<feature type="transmembrane region" description="Helical" evidence="2">
    <location>
        <begin position="245"/>
        <end position="268"/>
    </location>
</feature>
<keyword evidence="2" id="KW-0472">Membrane</keyword>
<evidence type="ECO:0000313" key="5">
    <source>
        <dbReference type="Proteomes" id="UP001470230"/>
    </source>
</evidence>
<dbReference type="InterPro" id="IPR036305">
    <property type="entry name" value="RGS_sf"/>
</dbReference>
<feature type="transmembrane region" description="Helical" evidence="2">
    <location>
        <begin position="140"/>
        <end position="158"/>
    </location>
</feature>
<dbReference type="PANTHER" id="PTHR10845">
    <property type="entry name" value="REGULATOR OF G PROTEIN SIGNALING"/>
    <property type="match status" value="1"/>
</dbReference>
<feature type="region of interest" description="Disordered" evidence="1">
    <location>
        <begin position="304"/>
        <end position="344"/>
    </location>
</feature>
<keyword evidence="2" id="KW-0812">Transmembrane</keyword>
<proteinExistence type="predicted"/>
<keyword evidence="5" id="KW-1185">Reference proteome</keyword>
<dbReference type="SMART" id="SM00315">
    <property type="entry name" value="RGS"/>
    <property type="match status" value="1"/>
</dbReference>
<feature type="domain" description="RGS" evidence="3">
    <location>
        <begin position="359"/>
        <end position="473"/>
    </location>
</feature>
<dbReference type="PROSITE" id="PS50132">
    <property type="entry name" value="RGS"/>
    <property type="match status" value="1"/>
</dbReference>